<comment type="caution">
    <text evidence="9">The sequence shown here is derived from an EMBL/GenBank/DDBJ whole genome shotgun (WGS) entry which is preliminary data.</text>
</comment>
<dbReference type="AlphaFoldDB" id="A0AAV2HZY2"/>
<dbReference type="SMART" id="SM00112">
    <property type="entry name" value="CA"/>
    <property type="match status" value="2"/>
</dbReference>
<evidence type="ECO:0000256" key="1">
    <source>
        <dbReference type="ARBA" id="ARBA00004370"/>
    </source>
</evidence>
<gene>
    <name evidence="9" type="ORF">GSLYS_00013588001</name>
</gene>
<keyword evidence="6" id="KW-0812">Transmembrane</keyword>
<keyword evidence="2" id="KW-0677">Repeat</keyword>
<feature type="domain" description="Cadherin" evidence="8">
    <location>
        <begin position="401"/>
        <end position="531"/>
    </location>
</feature>
<dbReference type="GO" id="GO:0008013">
    <property type="term" value="F:beta-catenin binding"/>
    <property type="evidence" value="ECO:0007669"/>
    <property type="project" value="TreeGrafter"/>
</dbReference>
<evidence type="ECO:0000313" key="10">
    <source>
        <dbReference type="Proteomes" id="UP001497497"/>
    </source>
</evidence>
<dbReference type="GO" id="GO:0005509">
    <property type="term" value="F:calcium ion binding"/>
    <property type="evidence" value="ECO:0007669"/>
    <property type="project" value="UniProtKB-UniRule"/>
</dbReference>
<dbReference type="GO" id="GO:0016477">
    <property type="term" value="P:cell migration"/>
    <property type="evidence" value="ECO:0007669"/>
    <property type="project" value="TreeGrafter"/>
</dbReference>
<keyword evidence="10" id="KW-1185">Reference proteome</keyword>
<dbReference type="PROSITE" id="PS50268">
    <property type="entry name" value="CADHERIN_2"/>
    <property type="match status" value="3"/>
</dbReference>
<feature type="signal peptide" evidence="7">
    <location>
        <begin position="1"/>
        <end position="25"/>
    </location>
</feature>
<dbReference type="CDD" id="cd11304">
    <property type="entry name" value="Cadherin_repeat"/>
    <property type="match status" value="3"/>
</dbReference>
<dbReference type="InterPro" id="IPR039808">
    <property type="entry name" value="Cadherin"/>
</dbReference>
<dbReference type="PANTHER" id="PTHR24027:SF438">
    <property type="entry name" value="CADHERIN 23"/>
    <property type="match status" value="1"/>
</dbReference>
<reference evidence="9 10" key="1">
    <citation type="submission" date="2024-04" db="EMBL/GenBank/DDBJ databases">
        <authorList>
            <consortium name="Genoscope - CEA"/>
            <person name="William W."/>
        </authorList>
    </citation>
    <scope>NUCLEOTIDE SEQUENCE [LARGE SCALE GENOMIC DNA]</scope>
</reference>
<dbReference type="InterPro" id="IPR002126">
    <property type="entry name" value="Cadherin-like_dom"/>
</dbReference>
<evidence type="ECO:0000256" key="5">
    <source>
        <dbReference type="PROSITE-ProRule" id="PRU00043"/>
    </source>
</evidence>
<evidence type="ECO:0000256" key="7">
    <source>
        <dbReference type="SAM" id="SignalP"/>
    </source>
</evidence>
<feature type="chain" id="PRO_5043606830" description="Cadherin domain-containing protein" evidence="7">
    <location>
        <begin position="26"/>
        <end position="644"/>
    </location>
</feature>
<evidence type="ECO:0000256" key="3">
    <source>
        <dbReference type="ARBA" id="ARBA00022837"/>
    </source>
</evidence>
<keyword evidence="3 5" id="KW-0106">Calcium</keyword>
<dbReference type="GO" id="GO:0045296">
    <property type="term" value="F:cadherin binding"/>
    <property type="evidence" value="ECO:0007669"/>
    <property type="project" value="TreeGrafter"/>
</dbReference>
<proteinExistence type="predicted"/>
<evidence type="ECO:0000256" key="4">
    <source>
        <dbReference type="ARBA" id="ARBA00023136"/>
    </source>
</evidence>
<keyword evidence="6" id="KW-1133">Transmembrane helix</keyword>
<dbReference type="SUPFAM" id="SSF49313">
    <property type="entry name" value="Cadherin-like"/>
    <property type="match status" value="3"/>
</dbReference>
<accession>A0AAV2HZY2</accession>
<comment type="subcellular location">
    <subcellularLocation>
        <location evidence="1">Membrane</location>
    </subcellularLocation>
</comment>
<sequence>MEKPSLTLLNMVFCLGLMLAATSNAQTDSMTAPTVLKNSAPIITIGNNNRDTLELDSRHPFKADSIVYTVTSNDPESDLPITHTLTSIFPIGNPYFSVDRYNGSVRTKIDLRAADVREVELLITVADSKANHANFTLVLYIVLYTRPDITNLPDVKFISENKAKDYPIITLTAAPDTVKPTWTWTLKEPGEEYKFKLDTDTGRFTLAEALDYEKTQKYTVSFVISDGYSESIGDELTINVINENEPPYFDEVVYYCSLDESDVRAGSVAYVTVIMSCIKKKKTPMIGFSQTAVGLSQTWDTRRHFRVFEEKAGTSTCNIGAHVQDPERDAITFVGFQESVSRHFRYDMTSSVITLSEYDVDVQLDKLTYHLVARDSQGNQNKAAVPVHITVRDVNDNTCTIPPTTTVQLSENDKPTRRVFKFIQSDQDKTAPNNEVLFDVTQSVPDEANIHFAVATDGSVNYIEQIPETNNGKTYRLVVRCRDRGIPQRSAEGTIFFVYQLSTSTTTTTTTTPPTTAAVATSTDPFDNPAFVAIFAVFMIALVIALLVGLYFLLRYCGSLHYCFGIGPTPKKTRVMDISEYSNQSIVNYPPIRTNMAYNDDYWKNGDNYETGTGNAIPSSSRVMNGGFKRLALPAPAVSRGFNF</sequence>
<dbReference type="PRINTS" id="PR00205">
    <property type="entry name" value="CADHERIN"/>
</dbReference>
<dbReference type="InterPro" id="IPR015919">
    <property type="entry name" value="Cadherin-like_sf"/>
</dbReference>
<dbReference type="Gene3D" id="2.60.40.60">
    <property type="entry name" value="Cadherins"/>
    <property type="match status" value="3"/>
</dbReference>
<evidence type="ECO:0000313" key="9">
    <source>
        <dbReference type="EMBL" id="CAL1539855.1"/>
    </source>
</evidence>
<keyword evidence="7" id="KW-0732">Signal</keyword>
<keyword evidence="4 6" id="KW-0472">Membrane</keyword>
<dbReference type="GO" id="GO:0007156">
    <property type="term" value="P:homophilic cell adhesion via plasma membrane adhesion molecules"/>
    <property type="evidence" value="ECO:0007669"/>
    <property type="project" value="InterPro"/>
</dbReference>
<dbReference type="Proteomes" id="UP001497497">
    <property type="component" value="Unassembled WGS sequence"/>
</dbReference>
<evidence type="ECO:0000259" key="8">
    <source>
        <dbReference type="PROSITE" id="PS50268"/>
    </source>
</evidence>
<dbReference type="PANTHER" id="PTHR24027">
    <property type="entry name" value="CADHERIN-23"/>
    <property type="match status" value="1"/>
</dbReference>
<feature type="domain" description="Cadherin" evidence="8">
    <location>
        <begin position="344"/>
        <end position="405"/>
    </location>
</feature>
<evidence type="ECO:0000256" key="6">
    <source>
        <dbReference type="SAM" id="Phobius"/>
    </source>
</evidence>
<protein>
    <recommendedName>
        <fullName evidence="8">Cadherin domain-containing protein</fullName>
    </recommendedName>
</protein>
<feature type="transmembrane region" description="Helical" evidence="6">
    <location>
        <begin position="530"/>
        <end position="554"/>
    </location>
</feature>
<evidence type="ECO:0000256" key="2">
    <source>
        <dbReference type="ARBA" id="ARBA00022737"/>
    </source>
</evidence>
<name>A0AAV2HZY2_LYMST</name>
<dbReference type="GO" id="GO:0016342">
    <property type="term" value="C:catenin complex"/>
    <property type="evidence" value="ECO:0007669"/>
    <property type="project" value="TreeGrafter"/>
</dbReference>
<organism evidence="9 10">
    <name type="scientific">Lymnaea stagnalis</name>
    <name type="common">Great pond snail</name>
    <name type="synonym">Helix stagnalis</name>
    <dbReference type="NCBI Taxonomy" id="6523"/>
    <lineage>
        <taxon>Eukaryota</taxon>
        <taxon>Metazoa</taxon>
        <taxon>Spiralia</taxon>
        <taxon>Lophotrochozoa</taxon>
        <taxon>Mollusca</taxon>
        <taxon>Gastropoda</taxon>
        <taxon>Heterobranchia</taxon>
        <taxon>Euthyneura</taxon>
        <taxon>Panpulmonata</taxon>
        <taxon>Hygrophila</taxon>
        <taxon>Lymnaeoidea</taxon>
        <taxon>Lymnaeidae</taxon>
        <taxon>Lymnaea</taxon>
    </lineage>
</organism>
<feature type="domain" description="Cadherin" evidence="8">
    <location>
        <begin position="158"/>
        <end position="249"/>
    </location>
</feature>
<dbReference type="EMBL" id="CAXITT010000358">
    <property type="protein sequence ID" value="CAL1539855.1"/>
    <property type="molecule type" value="Genomic_DNA"/>
</dbReference>
<dbReference type="Pfam" id="PF00028">
    <property type="entry name" value="Cadherin"/>
    <property type="match status" value="1"/>
</dbReference>